<organism evidence="4">
    <name type="scientific">Lysobacter firmicutimachus</name>
    <dbReference type="NCBI Taxonomy" id="1792846"/>
    <lineage>
        <taxon>Bacteria</taxon>
        <taxon>Pseudomonadati</taxon>
        <taxon>Pseudomonadota</taxon>
        <taxon>Gammaproteobacteria</taxon>
        <taxon>Lysobacterales</taxon>
        <taxon>Lysobacteraceae</taxon>
        <taxon>Lysobacter</taxon>
    </lineage>
</organism>
<reference evidence="4" key="1">
    <citation type="submission" date="2024-06" db="EMBL/GenBank/DDBJ databases">
        <authorList>
            <person name="Li S."/>
        </authorList>
    </citation>
    <scope>NUCLEOTIDE SEQUENCE</scope>
    <source>
        <strain evidence="4">SR10</strain>
    </source>
</reference>
<evidence type="ECO:0000259" key="3">
    <source>
        <dbReference type="Pfam" id="PF07411"/>
    </source>
</evidence>
<dbReference type="InterPro" id="IPR036913">
    <property type="entry name" value="YegP-like_sf"/>
</dbReference>
<accession>A0AAU8MV78</accession>
<dbReference type="SUPFAM" id="SSF160113">
    <property type="entry name" value="YegP-like"/>
    <property type="match status" value="2"/>
</dbReference>
<comment type="similarity">
    <text evidence="1">Belongs to the UPF0339 family. Duplicated subfamily.</text>
</comment>
<dbReference type="Pfam" id="PF07411">
    <property type="entry name" value="DUF1508"/>
    <property type="match status" value="2"/>
</dbReference>
<sequence>MAGKYVISKRSNGEFQFVLKAGNGQTILASEGYGDKSGCRNGIASVQSNSPNDERYTRKTSSNAKPYFVLTAANHQVIGTSELYSSETARDDGIASVKQNGPTTTVEDTTA</sequence>
<dbReference type="RefSeq" id="WP_064747730.1">
    <property type="nucleotide sequence ID" value="NZ_CP159925.1"/>
</dbReference>
<dbReference type="PANTHER" id="PTHR40606:SF1">
    <property type="entry name" value="UPF0339 PROTEIN YEGP"/>
    <property type="match status" value="1"/>
</dbReference>
<evidence type="ECO:0000313" key="4">
    <source>
        <dbReference type="EMBL" id="XCO75285.1"/>
    </source>
</evidence>
<protein>
    <submittedName>
        <fullName evidence="4">YegP family protein</fullName>
    </submittedName>
</protein>
<dbReference type="PANTHER" id="PTHR40606">
    <property type="match status" value="1"/>
</dbReference>
<feature type="compositionally biased region" description="Polar residues" evidence="2">
    <location>
        <begin position="97"/>
        <end position="111"/>
    </location>
</feature>
<proteinExistence type="inferred from homology"/>
<name>A0AAU8MV78_9GAMM</name>
<feature type="region of interest" description="Disordered" evidence="2">
    <location>
        <begin position="88"/>
        <end position="111"/>
    </location>
</feature>
<dbReference type="InterPro" id="IPR010879">
    <property type="entry name" value="DUF1508"/>
</dbReference>
<dbReference type="AlphaFoldDB" id="A0AAU8MV78"/>
<feature type="domain" description="DUF1508" evidence="3">
    <location>
        <begin position="62"/>
        <end position="108"/>
    </location>
</feature>
<dbReference type="Gene3D" id="2.30.29.80">
    <property type="match status" value="1"/>
</dbReference>
<evidence type="ECO:0000256" key="1">
    <source>
        <dbReference type="ARBA" id="ARBA00007576"/>
    </source>
</evidence>
<dbReference type="InterPro" id="IPR051141">
    <property type="entry name" value="UPF0339_domain"/>
</dbReference>
<feature type="domain" description="DUF1508" evidence="3">
    <location>
        <begin position="11"/>
        <end position="56"/>
    </location>
</feature>
<dbReference type="EMBL" id="CP159925">
    <property type="protein sequence ID" value="XCO75285.1"/>
    <property type="molecule type" value="Genomic_DNA"/>
</dbReference>
<gene>
    <name evidence="4" type="ORF">ABU614_00335</name>
</gene>
<evidence type="ECO:0000256" key="2">
    <source>
        <dbReference type="SAM" id="MobiDB-lite"/>
    </source>
</evidence>